<keyword evidence="9" id="KW-1185">Reference proteome</keyword>
<dbReference type="Pfam" id="PF06305">
    <property type="entry name" value="LapA_dom"/>
    <property type="match status" value="1"/>
</dbReference>
<keyword evidence="5" id="KW-0175">Coiled coil</keyword>
<evidence type="ECO:0000256" key="4">
    <source>
        <dbReference type="ARBA" id="ARBA00023136"/>
    </source>
</evidence>
<evidence type="ECO:0000313" key="9">
    <source>
        <dbReference type="Proteomes" id="UP000474957"/>
    </source>
</evidence>
<keyword evidence="3 6" id="KW-1133">Transmembrane helix</keyword>
<evidence type="ECO:0000313" key="8">
    <source>
        <dbReference type="EMBL" id="MSU92310.1"/>
    </source>
</evidence>
<accession>A0A6L5Z7Z2</accession>
<protein>
    <submittedName>
        <fullName evidence="8">DUF1049 domain-containing protein</fullName>
    </submittedName>
</protein>
<evidence type="ECO:0000256" key="5">
    <source>
        <dbReference type="SAM" id="Coils"/>
    </source>
</evidence>
<dbReference type="AlphaFoldDB" id="A0A6L5Z7Z2"/>
<evidence type="ECO:0000256" key="3">
    <source>
        <dbReference type="ARBA" id="ARBA00022989"/>
    </source>
</evidence>
<evidence type="ECO:0000256" key="6">
    <source>
        <dbReference type="SAM" id="Phobius"/>
    </source>
</evidence>
<name>A0A6L5Z7Z2_9RHOB</name>
<evidence type="ECO:0000259" key="7">
    <source>
        <dbReference type="Pfam" id="PF06305"/>
    </source>
</evidence>
<sequence>MLRFIKLVLLAVILIAIVTLSLANRGLVTLHLLPEGIAAILPLSVRVPLFAVILVSILVGLLIGYILEWLREHKHRREAARRKREARQLKGEVQALKRKHMTDEDEVLAILDGKNA</sequence>
<keyword evidence="1" id="KW-1003">Cell membrane</keyword>
<dbReference type="GO" id="GO:0005886">
    <property type="term" value="C:plasma membrane"/>
    <property type="evidence" value="ECO:0007669"/>
    <property type="project" value="InterPro"/>
</dbReference>
<reference evidence="8 9" key="1">
    <citation type="submission" date="2019-10" db="EMBL/GenBank/DDBJ databases">
        <title>Cognatihalovulum marinum gen. nov. sp. nov., a new member of the family Rhodobacteraceae isolated from deep seawater of the Northwest Indian Ocean.</title>
        <authorList>
            <person name="Ruan C."/>
            <person name="Wang J."/>
            <person name="Zheng X."/>
            <person name="Song L."/>
            <person name="Zhu Y."/>
            <person name="Huang Y."/>
            <person name="Lu Z."/>
            <person name="Du W."/>
            <person name="Huang L."/>
            <person name="Dai X."/>
        </authorList>
    </citation>
    <scope>NUCLEOTIDE SEQUENCE [LARGE SCALE GENOMIC DNA]</scope>
    <source>
        <strain evidence="8 9">2CG4</strain>
    </source>
</reference>
<evidence type="ECO:0000256" key="2">
    <source>
        <dbReference type="ARBA" id="ARBA00022692"/>
    </source>
</evidence>
<dbReference type="InterPro" id="IPR010445">
    <property type="entry name" value="LapA_dom"/>
</dbReference>
<evidence type="ECO:0000256" key="1">
    <source>
        <dbReference type="ARBA" id="ARBA00022475"/>
    </source>
</evidence>
<feature type="transmembrane region" description="Helical" evidence="6">
    <location>
        <begin position="47"/>
        <end position="67"/>
    </location>
</feature>
<dbReference type="RefSeq" id="WP_154449809.1">
    <property type="nucleotide sequence ID" value="NZ_WIND01000074.1"/>
</dbReference>
<comment type="caution">
    <text evidence="8">The sequence shown here is derived from an EMBL/GenBank/DDBJ whole genome shotgun (WGS) entry which is preliminary data.</text>
</comment>
<keyword evidence="4 6" id="KW-0472">Membrane</keyword>
<feature type="domain" description="Lipopolysaccharide assembly protein A" evidence="7">
    <location>
        <begin position="24"/>
        <end position="93"/>
    </location>
</feature>
<dbReference type="EMBL" id="WIND01000074">
    <property type="protein sequence ID" value="MSU92310.1"/>
    <property type="molecule type" value="Genomic_DNA"/>
</dbReference>
<proteinExistence type="predicted"/>
<feature type="coiled-coil region" evidence="5">
    <location>
        <begin position="79"/>
        <end position="106"/>
    </location>
</feature>
<organism evidence="8 9">
    <name type="scientific">Halovulum marinum</name>
    <dbReference type="NCBI Taxonomy" id="2662447"/>
    <lineage>
        <taxon>Bacteria</taxon>
        <taxon>Pseudomonadati</taxon>
        <taxon>Pseudomonadota</taxon>
        <taxon>Alphaproteobacteria</taxon>
        <taxon>Rhodobacterales</taxon>
        <taxon>Paracoccaceae</taxon>
        <taxon>Halovulum</taxon>
    </lineage>
</organism>
<gene>
    <name evidence="8" type="ORF">GE300_22535</name>
</gene>
<dbReference type="Proteomes" id="UP000474957">
    <property type="component" value="Unassembled WGS sequence"/>
</dbReference>
<keyword evidence="2 6" id="KW-0812">Transmembrane</keyword>